<feature type="binding site" evidence="5">
    <location>
        <position position="103"/>
    </location>
    <ligand>
        <name>Mg(2+)</name>
        <dbReference type="ChEBI" id="CHEBI:18420"/>
        <label>1</label>
    </ligand>
</feature>
<dbReference type="Proteomes" id="UP000716906">
    <property type="component" value="Unassembled WGS sequence"/>
</dbReference>
<comment type="caution">
    <text evidence="6">The sequence shown here is derived from an EMBL/GenBank/DDBJ whole genome shotgun (WGS) entry which is preliminary data.</text>
</comment>
<evidence type="ECO:0000313" key="7">
    <source>
        <dbReference type="Proteomes" id="UP000716906"/>
    </source>
</evidence>
<feature type="binding site" evidence="5">
    <location>
        <position position="44"/>
    </location>
    <ligand>
        <name>substrate</name>
    </ligand>
</feature>
<proteinExistence type="inferred from homology"/>
<feature type="binding site" evidence="5">
    <location>
        <position position="71"/>
    </location>
    <ligand>
        <name>Mg(2+)</name>
        <dbReference type="ChEBI" id="CHEBI:18420"/>
        <label>1</label>
    </ligand>
</feature>
<reference evidence="6 7" key="1">
    <citation type="journal article" date="2021" name="Sci. Rep.">
        <title>The distribution of antibiotic resistance genes in chicken gut microbiota commensals.</title>
        <authorList>
            <person name="Juricova H."/>
            <person name="Matiasovicova J."/>
            <person name="Kubasova T."/>
            <person name="Cejkova D."/>
            <person name="Rychlik I."/>
        </authorList>
    </citation>
    <scope>NUCLEOTIDE SEQUENCE [LARGE SCALE GENOMIC DNA]</scope>
    <source>
        <strain evidence="6 7">An773</strain>
    </source>
</reference>
<dbReference type="EC" id="3.6.1.1" evidence="5"/>
<feature type="binding site" evidence="5">
    <location>
        <position position="71"/>
    </location>
    <ligand>
        <name>Mg(2+)</name>
        <dbReference type="ChEBI" id="CHEBI:18420"/>
        <label>2</label>
    </ligand>
</feature>
<comment type="subunit">
    <text evidence="5">Homohexamer.</text>
</comment>
<feature type="binding site" evidence="5">
    <location>
        <position position="56"/>
    </location>
    <ligand>
        <name>substrate</name>
    </ligand>
</feature>
<feature type="binding site" evidence="5">
    <location>
        <position position="30"/>
    </location>
    <ligand>
        <name>substrate</name>
    </ligand>
</feature>
<evidence type="ECO:0000256" key="2">
    <source>
        <dbReference type="ARBA" id="ARBA00022723"/>
    </source>
</evidence>
<dbReference type="Pfam" id="PF00719">
    <property type="entry name" value="Pyrophosphatase"/>
    <property type="match status" value="1"/>
</dbReference>
<protein>
    <recommendedName>
        <fullName evidence="5">Inorganic pyrophosphatase</fullName>
        <ecNumber evidence="5">3.6.1.1</ecNumber>
    </recommendedName>
    <alternativeName>
        <fullName evidence="5">Pyrophosphate phospho-hydrolase</fullName>
        <shortName evidence="5">PPase</shortName>
    </alternativeName>
</protein>
<keyword evidence="2 5" id="KW-0479">Metal-binding</keyword>
<feature type="binding site" evidence="5">
    <location>
        <position position="66"/>
    </location>
    <ligand>
        <name>Mg(2+)</name>
        <dbReference type="ChEBI" id="CHEBI:18420"/>
        <label>1</label>
    </ligand>
</feature>
<evidence type="ECO:0000256" key="3">
    <source>
        <dbReference type="ARBA" id="ARBA00022801"/>
    </source>
</evidence>
<dbReference type="InterPro" id="IPR008162">
    <property type="entry name" value="Pyrophosphatase"/>
</dbReference>
<evidence type="ECO:0000256" key="1">
    <source>
        <dbReference type="ARBA" id="ARBA00001946"/>
    </source>
</evidence>
<dbReference type="Gene3D" id="3.90.80.10">
    <property type="entry name" value="Inorganic pyrophosphatase"/>
    <property type="match status" value="1"/>
</dbReference>
<name>A0ABS2E673_9FIRM</name>
<dbReference type="CDD" id="cd00412">
    <property type="entry name" value="pyrophosphatase"/>
    <property type="match status" value="1"/>
</dbReference>
<keyword evidence="3 5" id="KW-0378">Hydrolase</keyword>
<comment type="catalytic activity">
    <reaction evidence="5">
        <text>diphosphate + H2O = 2 phosphate + H(+)</text>
        <dbReference type="Rhea" id="RHEA:24576"/>
        <dbReference type="ChEBI" id="CHEBI:15377"/>
        <dbReference type="ChEBI" id="CHEBI:15378"/>
        <dbReference type="ChEBI" id="CHEBI:33019"/>
        <dbReference type="ChEBI" id="CHEBI:43474"/>
        <dbReference type="EC" id="3.6.1.1"/>
    </reaction>
</comment>
<evidence type="ECO:0000256" key="5">
    <source>
        <dbReference type="HAMAP-Rule" id="MF_00209"/>
    </source>
</evidence>
<dbReference type="RefSeq" id="WP_052083817.1">
    <property type="nucleotide sequence ID" value="NZ_JACLYY010000002.1"/>
</dbReference>
<dbReference type="EMBL" id="JACLYY010000002">
    <property type="protein sequence ID" value="MBM6737132.1"/>
    <property type="molecule type" value="Genomic_DNA"/>
</dbReference>
<gene>
    <name evidence="5" type="primary">ppa</name>
    <name evidence="6" type="ORF">H7U36_03295</name>
</gene>
<accession>A0ABS2E673</accession>
<comment type="function">
    <text evidence="5">Catalyzes the hydrolysis of inorganic pyrophosphate (PPi) forming two phosphate ions.</text>
</comment>
<keyword evidence="4 5" id="KW-0460">Magnesium</keyword>
<comment type="cofactor">
    <cofactor evidence="1 5">
        <name>Mg(2+)</name>
        <dbReference type="ChEBI" id="CHEBI:18420"/>
    </cofactor>
</comment>
<comment type="similarity">
    <text evidence="5">Belongs to the PPase family.</text>
</comment>
<dbReference type="PANTHER" id="PTHR10286">
    <property type="entry name" value="INORGANIC PYROPHOSPHATASE"/>
    <property type="match status" value="1"/>
</dbReference>
<keyword evidence="5" id="KW-0963">Cytoplasm</keyword>
<comment type="subcellular location">
    <subcellularLocation>
        <location evidence="5">Cytoplasm</location>
    </subcellularLocation>
</comment>
<keyword evidence="7" id="KW-1185">Reference proteome</keyword>
<sequence length="184" mass="20997">MNIWHDIGEERIFPTDFMAVIEIQKGSNMKYEMDKETGMLMLDRVLFTATHYPMNYGFIPRTYGDDKDPLDVLVLCSEAIVPMTLVRCYPIGVMSMEDGGMGDDKIIAIPYGDPTYMGYTDIKELPKHIFEELKHFFSIYKSLEGKETEVSSFGGPMEAVEIIERAIDSYKEKFGEKNGEQDGD</sequence>
<feature type="binding site" evidence="5">
    <location>
        <position position="140"/>
    </location>
    <ligand>
        <name>substrate</name>
    </ligand>
</feature>
<dbReference type="SUPFAM" id="SSF50324">
    <property type="entry name" value="Inorganic pyrophosphatase"/>
    <property type="match status" value="1"/>
</dbReference>
<evidence type="ECO:0000313" key="6">
    <source>
        <dbReference type="EMBL" id="MBM6737132.1"/>
    </source>
</evidence>
<evidence type="ECO:0000256" key="4">
    <source>
        <dbReference type="ARBA" id="ARBA00022842"/>
    </source>
</evidence>
<dbReference type="HAMAP" id="MF_00209">
    <property type="entry name" value="Inorganic_PPase"/>
    <property type="match status" value="1"/>
</dbReference>
<dbReference type="InterPro" id="IPR036649">
    <property type="entry name" value="Pyrophosphatase_sf"/>
</dbReference>
<organism evidence="6 7">
    <name type="scientific">Faecalicatena fissicatena</name>
    <dbReference type="NCBI Taxonomy" id="290055"/>
    <lineage>
        <taxon>Bacteria</taxon>
        <taxon>Bacillati</taxon>
        <taxon>Bacillota</taxon>
        <taxon>Clostridia</taxon>
        <taxon>Lachnospirales</taxon>
        <taxon>Lachnospiraceae</taxon>
        <taxon>Faecalicatena</taxon>
    </lineage>
</organism>